<evidence type="ECO:0000313" key="4">
    <source>
        <dbReference type="Proteomes" id="UP000813461"/>
    </source>
</evidence>
<keyword evidence="4" id="KW-1185">Reference proteome</keyword>
<dbReference type="Proteomes" id="UP000813461">
    <property type="component" value="Unassembled WGS sequence"/>
</dbReference>
<protein>
    <submittedName>
        <fullName evidence="3">Uncharacterized protein</fullName>
    </submittedName>
</protein>
<feature type="coiled-coil region" evidence="1">
    <location>
        <begin position="74"/>
        <end position="101"/>
    </location>
</feature>
<comment type="caution">
    <text evidence="3">The sequence shown here is derived from an EMBL/GenBank/DDBJ whole genome shotgun (WGS) entry which is preliminary data.</text>
</comment>
<feature type="region of interest" description="Disordered" evidence="2">
    <location>
        <begin position="104"/>
        <end position="202"/>
    </location>
</feature>
<organism evidence="3 4">
    <name type="scientific">Paraphoma chrysanthemicola</name>
    <dbReference type="NCBI Taxonomy" id="798071"/>
    <lineage>
        <taxon>Eukaryota</taxon>
        <taxon>Fungi</taxon>
        <taxon>Dikarya</taxon>
        <taxon>Ascomycota</taxon>
        <taxon>Pezizomycotina</taxon>
        <taxon>Dothideomycetes</taxon>
        <taxon>Pleosporomycetidae</taxon>
        <taxon>Pleosporales</taxon>
        <taxon>Pleosporineae</taxon>
        <taxon>Phaeosphaeriaceae</taxon>
        <taxon>Paraphoma</taxon>
    </lineage>
</organism>
<feature type="compositionally biased region" description="Polar residues" evidence="2">
    <location>
        <begin position="107"/>
        <end position="121"/>
    </location>
</feature>
<feature type="compositionally biased region" description="Low complexity" evidence="2">
    <location>
        <begin position="150"/>
        <end position="164"/>
    </location>
</feature>
<evidence type="ECO:0000256" key="1">
    <source>
        <dbReference type="SAM" id="Coils"/>
    </source>
</evidence>
<reference evidence="3" key="1">
    <citation type="journal article" date="2021" name="Nat. Commun.">
        <title>Genetic determinants of endophytism in the Arabidopsis root mycobiome.</title>
        <authorList>
            <person name="Mesny F."/>
            <person name="Miyauchi S."/>
            <person name="Thiergart T."/>
            <person name="Pickel B."/>
            <person name="Atanasova L."/>
            <person name="Karlsson M."/>
            <person name="Huettel B."/>
            <person name="Barry K.W."/>
            <person name="Haridas S."/>
            <person name="Chen C."/>
            <person name="Bauer D."/>
            <person name="Andreopoulos W."/>
            <person name="Pangilinan J."/>
            <person name="LaButti K."/>
            <person name="Riley R."/>
            <person name="Lipzen A."/>
            <person name="Clum A."/>
            <person name="Drula E."/>
            <person name="Henrissat B."/>
            <person name="Kohler A."/>
            <person name="Grigoriev I.V."/>
            <person name="Martin F.M."/>
            <person name="Hacquard S."/>
        </authorList>
    </citation>
    <scope>NUCLEOTIDE SEQUENCE</scope>
    <source>
        <strain evidence="3">MPI-SDFR-AT-0120</strain>
    </source>
</reference>
<proteinExistence type="predicted"/>
<gene>
    <name evidence="3" type="ORF">FB567DRAFT_156300</name>
</gene>
<dbReference type="OrthoDB" id="10596619at2759"/>
<sequence>MEEFVSLAEDFLMSRFKQNESIADVRERFAAMERVDAEVTRLGGLDELMKQGAATKVLEMRDTEVEHLGGLEIVREHDSEIAKLKAQMAELDKAVRSIERKLATGEVTPSQETPLQLISQEPTPPTSKASRKRSGDVFATMPPPKRRSAASRASSRHPASASVGSDRRSSSGLEISSQRESSLQGSARTGPEESSPWGMEDPKEYPIAVLVPGQHGGDDNILYDGAVPSELSSMLRSEMQHHLNAESRIRVWNKLMPSDEKCVLIHCIAKKDPSTWPAGHVASRACCQCTKSTGSRKGEIRPCAVLRKDSMGTIHLLFLPLMEDARPGKTCEEKGFWIRERE</sequence>
<keyword evidence="1" id="KW-0175">Coiled coil</keyword>
<accession>A0A8K0VU76</accession>
<dbReference type="EMBL" id="JAGMVJ010000019">
    <property type="protein sequence ID" value="KAH7076217.1"/>
    <property type="molecule type" value="Genomic_DNA"/>
</dbReference>
<evidence type="ECO:0000256" key="2">
    <source>
        <dbReference type="SAM" id="MobiDB-lite"/>
    </source>
</evidence>
<name>A0A8K0VU76_9PLEO</name>
<evidence type="ECO:0000313" key="3">
    <source>
        <dbReference type="EMBL" id="KAH7076217.1"/>
    </source>
</evidence>
<dbReference type="AlphaFoldDB" id="A0A8K0VU76"/>
<feature type="compositionally biased region" description="Polar residues" evidence="2">
    <location>
        <begin position="173"/>
        <end position="187"/>
    </location>
</feature>